<evidence type="ECO:0000313" key="10">
    <source>
        <dbReference type="Proteomes" id="UP000231586"/>
    </source>
</evidence>
<gene>
    <name evidence="8" type="primary">mqo</name>
    <name evidence="9" type="ORF">CLV34_1897</name>
</gene>
<dbReference type="NCBIfam" id="NF003606">
    <property type="entry name" value="PRK05257.2-1"/>
    <property type="match status" value="1"/>
</dbReference>
<comment type="pathway">
    <text evidence="3 8">Carbohydrate metabolism; tricarboxylic acid cycle; oxaloacetate from (S)-malate (quinone route): step 1/1.</text>
</comment>
<dbReference type="NCBIfam" id="TIGR01320">
    <property type="entry name" value="mal_quin_oxido"/>
    <property type="match status" value="1"/>
</dbReference>
<dbReference type="Proteomes" id="UP000231586">
    <property type="component" value="Unassembled WGS sequence"/>
</dbReference>
<evidence type="ECO:0000256" key="6">
    <source>
        <dbReference type="ARBA" id="ARBA00022827"/>
    </source>
</evidence>
<keyword evidence="5 8" id="KW-0285">Flavoprotein</keyword>
<evidence type="ECO:0000256" key="8">
    <source>
        <dbReference type="HAMAP-Rule" id="MF_00212"/>
    </source>
</evidence>
<name>A0A2M8WQX3_9MICO</name>
<dbReference type="PANTHER" id="PTHR43104:SF2">
    <property type="entry name" value="L-2-HYDROXYGLUTARATE DEHYDROGENASE, MITOCHONDRIAL"/>
    <property type="match status" value="1"/>
</dbReference>
<evidence type="ECO:0000256" key="7">
    <source>
        <dbReference type="ARBA" id="ARBA00023002"/>
    </source>
</evidence>
<dbReference type="InterPro" id="IPR006231">
    <property type="entry name" value="MQO"/>
</dbReference>
<dbReference type="UniPathway" id="UPA00223">
    <property type="reaction ID" value="UER01008"/>
</dbReference>
<accession>A0A2M8WQX3</accession>
<comment type="similarity">
    <text evidence="8">Belongs to the MQO family.</text>
</comment>
<dbReference type="SUPFAM" id="SSF51905">
    <property type="entry name" value="FAD/NAD(P)-binding domain"/>
    <property type="match status" value="1"/>
</dbReference>
<dbReference type="InterPro" id="IPR036188">
    <property type="entry name" value="FAD/NAD-bd_sf"/>
</dbReference>
<dbReference type="OrthoDB" id="9763983at2"/>
<dbReference type="GO" id="GO:0006099">
    <property type="term" value="P:tricarboxylic acid cycle"/>
    <property type="evidence" value="ECO:0007669"/>
    <property type="project" value="UniProtKB-UniRule"/>
</dbReference>
<keyword evidence="10" id="KW-1185">Reference proteome</keyword>
<keyword evidence="4 8" id="KW-0816">Tricarboxylic acid cycle</keyword>
<comment type="caution">
    <text evidence="9">The sequence shown here is derived from an EMBL/GenBank/DDBJ whole genome shotgun (WGS) entry which is preliminary data.</text>
</comment>
<protein>
    <recommendedName>
        <fullName evidence="8">Probable malate:quinone oxidoreductase</fullName>
        <ecNumber evidence="8">1.1.5.4</ecNumber>
    </recommendedName>
    <alternativeName>
        <fullName evidence="8">MQO</fullName>
    </alternativeName>
    <alternativeName>
        <fullName evidence="8">Malate dehydrogenase [quinone]</fullName>
    </alternativeName>
</protein>
<dbReference type="Pfam" id="PF06039">
    <property type="entry name" value="Mqo"/>
    <property type="match status" value="1"/>
</dbReference>
<dbReference type="HAMAP" id="MF_00212">
    <property type="entry name" value="MQO"/>
    <property type="match status" value="1"/>
</dbReference>
<evidence type="ECO:0000256" key="5">
    <source>
        <dbReference type="ARBA" id="ARBA00022630"/>
    </source>
</evidence>
<dbReference type="NCBIfam" id="NF003611">
    <property type="entry name" value="PRK05257.3-2"/>
    <property type="match status" value="1"/>
</dbReference>
<sequence>MTSVDVALVGGGIMSATLGAFLKLLEPTWQIALYERLDAVAQESSNPWNNAGTGHAALCELNYTAEKPDGTVDIAKAITINEQFELSYQFWQHLADQGHIPSLDTFMSNTPHMTFVRGEKNVDFLRRRWEALTAHPRFASMEYSTDPAKIAEWAPLLVKDRDPDEPIAATFAAEGTDVDFGALTRHLVAFIEGQGADVEPLHEVKNISRRDGGWRLTLKDKTWNAHTRTHTVDAKFVFVGAGGGALHLLQQSGIPEAVGYGGFPISGEFLRTSNPAVVAEHQAKVYGKADVGAPPMSVPHLDTRVVDGTSYLLFGPYAGFSPKFLKKGSWLDLPESIRPGNLVPMLAVAKDNFDLLQYLVGQLTASSDKKFEQLLAFMPTAKPSDWETITAGQRVQVMKKHPEKHGVLEFGTEVVAAADGTIAGLLGASPGASTAAPIMVKLLRQCFPADAPRWEGPLAAMIPALAGDAAGAEHAEPAVGEEPVSAEA</sequence>
<keyword evidence="6 8" id="KW-0274">FAD</keyword>
<dbReference type="NCBIfam" id="NF003605">
    <property type="entry name" value="PRK05257.1-4"/>
    <property type="match status" value="1"/>
</dbReference>
<evidence type="ECO:0000256" key="2">
    <source>
        <dbReference type="ARBA" id="ARBA00001974"/>
    </source>
</evidence>
<evidence type="ECO:0000313" key="9">
    <source>
        <dbReference type="EMBL" id="PJI93328.1"/>
    </source>
</evidence>
<dbReference type="GO" id="GO:0047545">
    <property type="term" value="F:(S)-2-hydroxyglutarate dehydrogenase activity"/>
    <property type="evidence" value="ECO:0007669"/>
    <property type="project" value="TreeGrafter"/>
</dbReference>
<organism evidence="9 10">
    <name type="scientific">Luteimicrobium subarcticum</name>
    <dbReference type="NCBI Taxonomy" id="620910"/>
    <lineage>
        <taxon>Bacteria</taxon>
        <taxon>Bacillati</taxon>
        <taxon>Actinomycetota</taxon>
        <taxon>Actinomycetes</taxon>
        <taxon>Micrococcales</taxon>
        <taxon>Luteimicrobium</taxon>
    </lineage>
</organism>
<evidence type="ECO:0000256" key="4">
    <source>
        <dbReference type="ARBA" id="ARBA00022532"/>
    </source>
</evidence>
<dbReference type="EC" id="1.1.5.4" evidence="8"/>
<comment type="cofactor">
    <cofactor evidence="2 8">
        <name>FAD</name>
        <dbReference type="ChEBI" id="CHEBI:57692"/>
    </cofactor>
</comment>
<dbReference type="RefSeq" id="WP_100350043.1">
    <property type="nucleotide sequence ID" value="NZ_PGTZ01000008.1"/>
</dbReference>
<dbReference type="PANTHER" id="PTHR43104">
    <property type="entry name" value="L-2-HYDROXYGLUTARATE DEHYDROGENASE, MITOCHONDRIAL"/>
    <property type="match status" value="1"/>
</dbReference>
<dbReference type="Gene3D" id="3.50.50.60">
    <property type="entry name" value="FAD/NAD(P)-binding domain"/>
    <property type="match status" value="1"/>
</dbReference>
<keyword evidence="7 8" id="KW-0560">Oxidoreductase</keyword>
<evidence type="ECO:0000256" key="1">
    <source>
        <dbReference type="ARBA" id="ARBA00001139"/>
    </source>
</evidence>
<proteinExistence type="inferred from homology"/>
<dbReference type="EMBL" id="PGTZ01000008">
    <property type="protein sequence ID" value="PJI93328.1"/>
    <property type="molecule type" value="Genomic_DNA"/>
</dbReference>
<comment type="catalytic activity">
    <reaction evidence="1 8">
        <text>(S)-malate + a quinone = a quinol + oxaloacetate</text>
        <dbReference type="Rhea" id="RHEA:46012"/>
        <dbReference type="ChEBI" id="CHEBI:15589"/>
        <dbReference type="ChEBI" id="CHEBI:16452"/>
        <dbReference type="ChEBI" id="CHEBI:24646"/>
        <dbReference type="ChEBI" id="CHEBI:132124"/>
        <dbReference type="EC" id="1.1.5.4"/>
    </reaction>
</comment>
<dbReference type="AlphaFoldDB" id="A0A2M8WQX3"/>
<dbReference type="NCBIfam" id="NF009875">
    <property type="entry name" value="PRK13339.1"/>
    <property type="match status" value="1"/>
</dbReference>
<evidence type="ECO:0000256" key="3">
    <source>
        <dbReference type="ARBA" id="ARBA00005012"/>
    </source>
</evidence>
<dbReference type="GO" id="GO:0008924">
    <property type="term" value="F:L-malate dehydrogenase (quinone) activity"/>
    <property type="evidence" value="ECO:0007669"/>
    <property type="project" value="UniProtKB-UniRule"/>
</dbReference>
<dbReference type="Gene3D" id="3.30.9.10">
    <property type="entry name" value="D-Amino Acid Oxidase, subunit A, domain 2"/>
    <property type="match status" value="1"/>
</dbReference>
<reference evidence="9 10" key="1">
    <citation type="submission" date="2017-11" db="EMBL/GenBank/DDBJ databases">
        <title>Genomic Encyclopedia of Archaeal and Bacterial Type Strains, Phase II (KMG-II): From Individual Species to Whole Genera.</title>
        <authorList>
            <person name="Goeker M."/>
        </authorList>
    </citation>
    <scope>NUCLEOTIDE SEQUENCE [LARGE SCALE GENOMIC DNA]</scope>
    <source>
        <strain evidence="9 10">DSM 22413</strain>
    </source>
</reference>